<evidence type="ECO:0000256" key="8">
    <source>
        <dbReference type="SAM" id="MobiDB-lite"/>
    </source>
</evidence>
<dbReference type="GO" id="GO:0055085">
    <property type="term" value="P:transmembrane transport"/>
    <property type="evidence" value="ECO:0007669"/>
    <property type="project" value="InterPro"/>
</dbReference>
<feature type="transmembrane region" description="Helical" evidence="7">
    <location>
        <begin position="258"/>
        <end position="278"/>
    </location>
</feature>
<sequence length="447" mass="49534">MSQTTSTTDDQAQAAPPPERGGNKPPSRATTRIVVTIGFILIAALVVFLFLSPPAPDARPTSLGFSFNSFFQWIGNLGPIVQIPIVLLIFAVVVGILLVLIEYAPRKGTGYFWLRLVSCFAIPLLAFMMLRPYQNAVIYVIPIALIAGGLLFYADYRAREGAGYLYQLTLFLAPAAILILIGLIYPSIATIIQSFFDKTGENFVGMENYVWAFTNPQGFWSIINTLIWAIFAPIFATIVGLAYAAFMERARGDRFLKILVFIPFAIAPVSISLIWRFVYDYRQGEQIGILNALVVAFGGEPVRWLDVWPLVNTFCLLFAFVWAQTGFAMVVLSAAIKAVPAEQMEAAQLDGTNAWQRFTNVTVPGIRTAIVIVLTTITISALKLYDIVAVMTGGRSNSTVLGFEMVNQQQRFQSYGHAAALAVLIFVFVTPLIIYNVRQLRRQREVR</sequence>
<dbReference type="InterPro" id="IPR035906">
    <property type="entry name" value="MetI-like_sf"/>
</dbReference>
<feature type="transmembrane region" description="Helical" evidence="7">
    <location>
        <begin position="366"/>
        <end position="385"/>
    </location>
</feature>
<dbReference type="PROSITE" id="PS50928">
    <property type="entry name" value="ABC_TM1"/>
    <property type="match status" value="1"/>
</dbReference>
<evidence type="ECO:0000256" key="4">
    <source>
        <dbReference type="ARBA" id="ARBA00022692"/>
    </source>
</evidence>
<feature type="transmembrane region" description="Helical" evidence="7">
    <location>
        <begin position="219"/>
        <end position="246"/>
    </location>
</feature>
<dbReference type="CDD" id="cd06261">
    <property type="entry name" value="TM_PBP2"/>
    <property type="match status" value="1"/>
</dbReference>
<dbReference type="Gene3D" id="1.10.3720.10">
    <property type="entry name" value="MetI-like"/>
    <property type="match status" value="1"/>
</dbReference>
<dbReference type="AlphaFoldDB" id="A0AAU6SAP3"/>
<keyword evidence="4 7" id="KW-0812">Transmembrane</keyword>
<evidence type="ECO:0000259" key="9">
    <source>
        <dbReference type="PROSITE" id="PS50928"/>
    </source>
</evidence>
<reference evidence="10" key="1">
    <citation type="submission" date="2024-04" db="EMBL/GenBank/DDBJ databases">
        <authorList>
            <person name="Roder T."/>
            <person name="Oberhansli S."/>
            <person name="Kreuzer M."/>
        </authorList>
    </citation>
    <scope>NUCLEOTIDE SEQUENCE</scope>
    <source>
        <strain evidence="10">LWS13-1.2</strain>
    </source>
</reference>
<accession>A0AAU6SAP3</accession>
<dbReference type="InterPro" id="IPR000515">
    <property type="entry name" value="MetI-like"/>
</dbReference>
<protein>
    <submittedName>
        <fullName evidence="10">Sugar ABC transporter permease</fullName>
    </submittedName>
</protein>
<evidence type="ECO:0000256" key="3">
    <source>
        <dbReference type="ARBA" id="ARBA00022475"/>
    </source>
</evidence>
<feature type="transmembrane region" description="Helical" evidence="7">
    <location>
        <begin position="33"/>
        <end position="53"/>
    </location>
</feature>
<evidence type="ECO:0000256" key="5">
    <source>
        <dbReference type="ARBA" id="ARBA00022989"/>
    </source>
</evidence>
<evidence type="ECO:0000313" key="10">
    <source>
        <dbReference type="EMBL" id="WZO33892.1"/>
    </source>
</evidence>
<gene>
    <name evidence="10" type="ORF">MRBLWS13_001528</name>
</gene>
<keyword evidence="2 7" id="KW-0813">Transport</keyword>
<evidence type="ECO:0000256" key="7">
    <source>
        <dbReference type="RuleBase" id="RU363032"/>
    </source>
</evidence>
<evidence type="ECO:0000256" key="1">
    <source>
        <dbReference type="ARBA" id="ARBA00004651"/>
    </source>
</evidence>
<feature type="domain" description="ABC transmembrane type-1" evidence="9">
    <location>
        <begin position="222"/>
        <end position="436"/>
    </location>
</feature>
<feature type="transmembrane region" description="Helical" evidence="7">
    <location>
        <begin position="415"/>
        <end position="437"/>
    </location>
</feature>
<feature type="compositionally biased region" description="Low complexity" evidence="8">
    <location>
        <begin position="1"/>
        <end position="14"/>
    </location>
</feature>
<dbReference type="EMBL" id="CP151632">
    <property type="protein sequence ID" value="WZO33892.1"/>
    <property type="molecule type" value="Genomic_DNA"/>
</dbReference>
<evidence type="ECO:0000256" key="2">
    <source>
        <dbReference type="ARBA" id="ARBA00022448"/>
    </source>
</evidence>
<dbReference type="InterPro" id="IPR051393">
    <property type="entry name" value="ABC_transporter_permease"/>
</dbReference>
<dbReference type="PANTHER" id="PTHR30193:SF18">
    <property type="entry name" value="OSMOPROTECTIVE COMPOUNDS UPTAKE PERMEASE PROTEIN GGTC"/>
    <property type="match status" value="1"/>
</dbReference>
<feature type="region of interest" description="Disordered" evidence="8">
    <location>
        <begin position="1"/>
        <end position="28"/>
    </location>
</feature>
<keyword evidence="6 7" id="KW-0472">Membrane</keyword>
<keyword evidence="5 7" id="KW-1133">Transmembrane helix</keyword>
<dbReference type="Pfam" id="PF00528">
    <property type="entry name" value="BPD_transp_1"/>
    <property type="match status" value="1"/>
</dbReference>
<proteinExistence type="inferred from homology"/>
<comment type="similarity">
    <text evidence="7">Belongs to the binding-protein-dependent transport system permease family.</text>
</comment>
<feature type="transmembrane region" description="Helical" evidence="7">
    <location>
        <begin position="73"/>
        <end position="100"/>
    </location>
</feature>
<name>A0AAU6SAP3_9MICO</name>
<feature type="transmembrane region" description="Helical" evidence="7">
    <location>
        <begin position="168"/>
        <end position="196"/>
    </location>
</feature>
<comment type="subcellular location">
    <subcellularLocation>
        <location evidence="1 7">Cell membrane</location>
        <topology evidence="1 7">Multi-pass membrane protein</topology>
    </subcellularLocation>
</comment>
<dbReference type="RefSeq" id="WP_349428433.1">
    <property type="nucleotide sequence ID" value="NZ_CP151632.1"/>
</dbReference>
<organism evidence="10">
    <name type="scientific">Microbacterium sp. LWS13-1.2</name>
    <dbReference type="NCBI Taxonomy" id="3135264"/>
    <lineage>
        <taxon>Bacteria</taxon>
        <taxon>Bacillati</taxon>
        <taxon>Actinomycetota</taxon>
        <taxon>Actinomycetes</taxon>
        <taxon>Micrococcales</taxon>
        <taxon>Microbacteriaceae</taxon>
        <taxon>Microbacterium</taxon>
    </lineage>
</organism>
<feature type="transmembrane region" description="Helical" evidence="7">
    <location>
        <begin position="136"/>
        <end position="156"/>
    </location>
</feature>
<dbReference type="PANTHER" id="PTHR30193">
    <property type="entry name" value="ABC TRANSPORTER PERMEASE PROTEIN"/>
    <property type="match status" value="1"/>
</dbReference>
<dbReference type="SUPFAM" id="SSF161098">
    <property type="entry name" value="MetI-like"/>
    <property type="match status" value="1"/>
</dbReference>
<feature type="transmembrane region" description="Helical" evidence="7">
    <location>
        <begin position="310"/>
        <end position="336"/>
    </location>
</feature>
<feature type="transmembrane region" description="Helical" evidence="7">
    <location>
        <begin position="112"/>
        <end position="130"/>
    </location>
</feature>
<evidence type="ECO:0000256" key="6">
    <source>
        <dbReference type="ARBA" id="ARBA00023136"/>
    </source>
</evidence>
<keyword evidence="3" id="KW-1003">Cell membrane</keyword>
<dbReference type="GO" id="GO:0005886">
    <property type="term" value="C:plasma membrane"/>
    <property type="evidence" value="ECO:0007669"/>
    <property type="project" value="UniProtKB-SubCell"/>
</dbReference>